<dbReference type="Proteomes" id="UP000265955">
    <property type="component" value="Unassembled WGS sequence"/>
</dbReference>
<evidence type="ECO:0000259" key="2">
    <source>
        <dbReference type="PROSITE" id="PS50887"/>
    </source>
</evidence>
<dbReference type="InterPro" id="IPR043128">
    <property type="entry name" value="Rev_trsase/Diguanyl_cyclase"/>
</dbReference>
<dbReference type="CDD" id="cd01949">
    <property type="entry name" value="GGDEF"/>
    <property type="match status" value="1"/>
</dbReference>
<evidence type="ECO:0000259" key="1">
    <source>
        <dbReference type="PROSITE" id="PS50883"/>
    </source>
</evidence>
<dbReference type="InterPro" id="IPR000160">
    <property type="entry name" value="GGDEF_dom"/>
</dbReference>
<feature type="domain" description="EAL" evidence="1">
    <location>
        <begin position="309"/>
        <end position="563"/>
    </location>
</feature>
<dbReference type="Gene3D" id="3.30.70.270">
    <property type="match status" value="1"/>
</dbReference>
<organism evidence="3 4">
    <name type="scientific">Noviherbaspirillum saxi</name>
    <dbReference type="NCBI Taxonomy" id="2320863"/>
    <lineage>
        <taxon>Bacteria</taxon>
        <taxon>Pseudomonadati</taxon>
        <taxon>Pseudomonadota</taxon>
        <taxon>Betaproteobacteria</taxon>
        <taxon>Burkholderiales</taxon>
        <taxon>Oxalobacteraceae</taxon>
        <taxon>Noviherbaspirillum</taxon>
    </lineage>
</organism>
<proteinExistence type="predicted"/>
<dbReference type="RefSeq" id="WP_119769629.1">
    <property type="nucleotide sequence ID" value="NZ_QYUO01000001.1"/>
</dbReference>
<sequence length="572" mass="62407">MFSTRQDRTETTAKTQLDSLMEAAGDAVFRLSVHGTIIYASRRATELICPGEKLVGQVLNAFVLAVDRPAIDAVIAQAAGSSQPSKTNVRIKTLGNALWIELQVMAYEAGPGEQELLAVGRDISGQQATEERLRHMATHDALTGLPNRSLLSDRIRMAIAQSRRTGRGFSVVALDLDGFKKVNDALGHPVGDALLRVAAMRLSETLRDVDTLARVGGDEFVAVLPGAVSEAEIQIIGRRMISTMQLPFEIQGHTLYVGTSIGAAVFPEHGDSEVKLLAHADTAMYRAKETGKARCVVYNHEKFTQPEHDVSMEAAMFQAVRDGEFLLHYQPIVDARSRQIMGFEALMRWSRPGQGLVSPAQFIPMAESNGLINLLGAWALKAACVQIRRFEEVARRPLYVSVNVSPRQFRNDQFLDIMDEAMQLSGLSGEQLLLEITEGILMSDPEHAEALLTAMTSRNVRIAIDDFGTGYSSLAYLKRFPIATLKIDRAFIKDLPSSVKDVAICNVVLSLASHLNLNTVAEGVENQEQLDFLAAHGCGLIQGYHTGRPLVPDEIIALLKAEQASPALTAAQ</sequence>
<dbReference type="SUPFAM" id="SSF55785">
    <property type="entry name" value="PYP-like sensor domain (PAS domain)"/>
    <property type="match status" value="1"/>
</dbReference>
<dbReference type="SUPFAM" id="SSF55073">
    <property type="entry name" value="Nucleotide cyclase"/>
    <property type="match status" value="1"/>
</dbReference>
<dbReference type="InterPro" id="IPR000014">
    <property type="entry name" value="PAS"/>
</dbReference>
<dbReference type="NCBIfam" id="TIGR00229">
    <property type="entry name" value="sensory_box"/>
    <property type="match status" value="1"/>
</dbReference>
<dbReference type="SMART" id="SM00052">
    <property type="entry name" value="EAL"/>
    <property type="match status" value="1"/>
</dbReference>
<dbReference type="SMART" id="SM00267">
    <property type="entry name" value="GGDEF"/>
    <property type="match status" value="1"/>
</dbReference>
<comment type="caution">
    <text evidence="3">The sequence shown here is derived from an EMBL/GenBank/DDBJ whole genome shotgun (WGS) entry which is preliminary data.</text>
</comment>
<dbReference type="Gene3D" id="3.30.450.20">
    <property type="entry name" value="PAS domain"/>
    <property type="match status" value="1"/>
</dbReference>
<dbReference type="Pfam" id="PF00563">
    <property type="entry name" value="EAL"/>
    <property type="match status" value="1"/>
</dbReference>
<dbReference type="FunFam" id="3.30.70.270:FF:000001">
    <property type="entry name" value="Diguanylate cyclase domain protein"/>
    <property type="match status" value="1"/>
</dbReference>
<protein>
    <submittedName>
        <fullName evidence="3">EAL domain-containing protein</fullName>
    </submittedName>
</protein>
<dbReference type="Pfam" id="PF00990">
    <property type="entry name" value="GGDEF"/>
    <property type="match status" value="1"/>
</dbReference>
<dbReference type="PROSITE" id="PS50883">
    <property type="entry name" value="EAL"/>
    <property type="match status" value="1"/>
</dbReference>
<dbReference type="PROSITE" id="PS50887">
    <property type="entry name" value="GGDEF"/>
    <property type="match status" value="1"/>
</dbReference>
<evidence type="ECO:0000313" key="3">
    <source>
        <dbReference type="EMBL" id="RJF99685.1"/>
    </source>
</evidence>
<accession>A0A3A3GBV9</accession>
<dbReference type="InterPro" id="IPR029787">
    <property type="entry name" value="Nucleotide_cyclase"/>
</dbReference>
<gene>
    <name evidence="3" type="ORF">D3871_15015</name>
</gene>
<dbReference type="EMBL" id="QYUO01000001">
    <property type="protein sequence ID" value="RJF99685.1"/>
    <property type="molecule type" value="Genomic_DNA"/>
</dbReference>
<dbReference type="InterPro" id="IPR001633">
    <property type="entry name" value="EAL_dom"/>
</dbReference>
<dbReference type="SUPFAM" id="SSF141868">
    <property type="entry name" value="EAL domain-like"/>
    <property type="match status" value="1"/>
</dbReference>
<evidence type="ECO:0000313" key="4">
    <source>
        <dbReference type="Proteomes" id="UP000265955"/>
    </source>
</evidence>
<reference evidence="4" key="1">
    <citation type="submission" date="2018-09" db="EMBL/GenBank/DDBJ databases">
        <authorList>
            <person name="Zhu H."/>
        </authorList>
    </citation>
    <scope>NUCLEOTIDE SEQUENCE [LARGE SCALE GENOMIC DNA]</scope>
    <source>
        <strain evidence="4">K1R23-30</strain>
    </source>
</reference>
<feature type="domain" description="GGDEF" evidence="2">
    <location>
        <begin position="167"/>
        <end position="300"/>
    </location>
</feature>
<dbReference type="CDD" id="cd01948">
    <property type="entry name" value="EAL"/>
    <property type="match status" value="1"/>
</dbReference>
<dbReference type="PANTHER" id="PTHR44757">
    <property type="entry name" value="DIGUANYLATE CYCLASE DGCP"/>
    <property type="match status" value="1"/>
</dbReference>
<dbReference type="InterPro" id="IPR035919">
    <property type="entry name" value="EAL_sf"/>
</dbReference>
<dbReference type="GO" id="GO:0003824">
    <property type="term" value="F:catalytic activity"/>
    <property type="evidence" value="ECO:0007669"/>
    <property type="project" value="UniProtKB-ARBA"/>
</dbReference>
<dbReference type="PANTHER" id="PTHR44757:SF2">
    <property type="entry name" value="BIOFILM ARCHITECTURE MAINTENANCE PROTEIN MBAA"/>
    <property type="match status" value="1"/>
</dbReference>
<dbReference type="CDD" id="cd00130">
    <property type="entry name" value="PAS"/>
    <property type="match status" value="1"/>
</dbReference>
<dbReference type="NCBIfam" id="TIGR00254">
    <property type="entry name" value="GGDEF"/>
    <property type="match status" value="1"/>
</dbReference>
<dbReference type="InterPro" id="IPR035965">
    <property type="entry name" value="PAS-like_dom_sf"/>
</dbReference>
<name>A0A3A3GBV9_9BURK</name>
<dbReference type="AlphaFoldDB" id="A0A3A3GBV9"/>
<dbReference type="InterPro" id="IPR052155">
    <property type="entry name" value="Biofilm_reg_signaling"/>
</dbReference>
<keyword evidence="4" id="KW-1185">Reference proteome</keyword>
<dbReference type="SMART" id="SM00091">
    <property type="entry name" value="PAS"/>
    <property type="match status" value="1"/>
</dbReference>
<dbReference type="OrthoDB" id="9813903at2"/>
<dbReference type="Gene3D" id="3.20.20.450">
    <property type="entry name" value="EAL domain"/>
    <property type="match status" value="1"/>
</dbReference>